<dbReference type="Pfam" id="PF22664">
    <property type="entry name" value="TRI-like_N"/>
    <property type="match status" value="1"/>
</dbReference>
<dbReference type="EMBL" id="JEMN01000735">
    <property type="protein sequence ID" value="KXH57659.1"/>
    <property type="molecule type" value="Genomic_DNA"/>
</dbReference>
<feature type="domain" description="Trichothecene 3-O-acetyltransferase-like N-terminal" evidence="2">
    <location>
        <begin position="18"/>
        <end position="173"/>
    </location>
</feature>
<dbReference type="Gene3D" id="3.30.559.10">
    <property type="entry name" value="Chloramphenicol acetyltransferase-like domain"/>
    <property type="match status" value="2"/>
</dbReference>
<proteinExistence type="predicted"/>
<comment type="caution">
    <text evidence="3">The sequence shown here is derived from an EMBL/GenBank/DDBJ whole genome shotgun (WGS) entry which is preliminary data.</text>
</comment>
<dbReference type="PANTHER" id="PTHR31896:SF64">
    <property type="entry name" value="TRICHOTHECENE 3-O-ACETYLTRANSFERASE"/>
    <property type="match status" value="1"/>
</dbReference>
<keyword evidence="4" id="KW-1185">Reference proteome</keyword>
<protein>
    <submittedName>
        <fullName evidence="3">Trichothecene 3-O-acetyltransferase</fullName>
    </submittedName>
</protein>
<name>A0A135UB93_9PEZI</name>
<reference evidence="3 4" key="1">
    <citation type="submission" date="2014-02" db="EMBL/GenBank/DDBJ databases">
        <title>The genome sequence of Colletotrichum nymphaeae SA-01.</title>
        <authorList>
            <person name="Baroncelli R."/>
            <person name="Thon M.R."/>
        </authorList>
    </citation>
    <scope>NUCLEOTIDE SEQUENCE [LARGE SCALE GENOMIC DNA]</scope>
    <source>
        <strain evidence="3 4">SA-01</strain>
    </source>
</reference>
<dbReference type="GO" id="GO:0016740">
    <property type="term" value="F:transferase activity"/>
    <property type="evidence" value="ECO:0007669"/>
    <property type="project" value="UniProtKB-KW"/>
</dbReference>
<dbReference type="InterPro" id="IPR054710">
    <property type="entry name" value="Tri101-like_N"/>
</dbReference>
<evidence type="ECO:0000313" key="4">
    <source>
        <dbReference type="Proteomes" id="UP000070054"/>
    </source>
</evidence>
<dbReference type="Proteomes" id="UP000070054">
    <property type="component" value="Unassembled WGS sequence"/>
</dbReference>
<keyword evidence="1 3" id="KW-0808">Transferase</keyword>
<dbReference type="InterPro" id="IPR051283">
    <property type="entry name" value="Sec_Metabolite_Acyltrans"/>
</dbReference>
<sequence length="445" mass="48567">MVMNEPIEILGQQPGLKIYTQMAVCFSVEDDQSYANITNTLSSGLERLTASFPWVAGQIVNEGASEGNTGIFKIIPHEATPPLIIKDLRKDPAVSSMNNMKASQFPFSMLDESVICPRPTLPIDPKLVGKPEPVLSTQATFIKGGLILAFLGHHQVLDGTGQGQLIKLLCKACKGEEFTEAEVATGNLTRHNIIPLLEDYKGGPETDAMINKPSATSATTPATCSWAYFDFSSASLSALKSLSSETIKSGYITTDDAVTAFVWQSISRIRANRLPHDAETKLARAINVRGYMDIPQTFPGLIQSMTNNSIAIKDLVERPLGEAASQLRSTVDPTALSYGVRALATLMNQAADKSVFSFTGTLRLDRDLAFSSWAKLDLYEHDFGLGLGKPESVRRPQFTPVESLGYLLPKAPDESIALAICLREEDIEGLKKDELWLKYSKYIGE</sequence>
<dbReference type="OrthoDB" id="1862401at2759"/>
<gene>
    <name evidence="3" type="ORF">CNYM01_07383</name>
</gene>
<evidence type="ECO:0000256" key="1">
    <source>
        <dbReference type="ARBA" id="ARBA00022679"/>
    </source>
</evidence>
<dbReference type="InterPro" id="IPR023213">
    <property type="entry name" value="CAT-like_dom_sf"/>
</dbReference>
<organism evidence="3 4">
    <name type="scientific">Colletotrichum nymphaeae SA-01</name>
    <dbReference type="NCBI Taxonomy" id="1460502"/>
    <lineage>
        <taxon>Eukaryota</taxon>
        <taxon>Fungi</taxon>
        <taxon>Dikarya</taxon>
        <taxon>Ascomycota</taxon>
        <taxon>Pezizomycotina</taxon>
        <taxon>Sordariomycetes</taxon>
        <taxon>Hypocreomycetidae</taxon>
        <taxon>Glomerellales</taxon>
        <taxon>Glomerellaceae</taxon>
        <taxon>Colletotrichum</taxon>
        <taxon>Colletotrichum acutatum species complex</taxon>
    </lineage>
</organism>
<accession>A0A135UB93</accession>
<dbReference type="PANTHER" id="PTHR31896">
    <property type="entry name" value="FAMILY REGULATORY PROTEIN, PUTATIVE (AFU_ORTHOLOGUE AFUA_3G14730)-RELATED"/>
    <property type="match status" value="1"/>
</dbReference>
<dbReference type="AlphaFoldDB" id="A0A135UB93"/>
<evidence type="ECO:0000313" key="3">
    <source>
        <dbReference type="EMBL" id="KXH57659.1"/>
    </source>
</evidence>
<evidence type="ECO:0000259" key="2">
    <source>
        <dbReference type="Pfam" id="PF22664"/>
    </source>
</evidence>